<evidence type="ECO:0000313" key="1">
    <source>
        <dbReference type="EMBL" id="KAJ9555783.1"/>
    </source>
</evidence>
<evidence type="ECO:0008006" key="3">
    <source>
        <dbReference type="Google" id="ProtNLM"/>
    </source>
</evidence>
<protein>
    <recommendedName>
        <fullName evidence="3">Retrotransposon Copia-like N-terminal domain-containing protein</fullName>
    </recommendedName>
</protein>
<dbReference type="EMBL" id="JARYMX010000003">
    <property type="protein sequence ID" value="KAJ9555783.1"/>
    <property type="molecule type" value="Genomic_DNA"/>
</dbReference>
<dbReference type="PANTHER" id="PTHR47481">
    <property type="match status" value="1"/>
</dbReference>
<evidence type="ECO:0000313" key="2">
    <source>
        <dbReference type="Proteomes" id="UP001172457"/>
    </source>
</evidence>
<reference evidence="1" key="1">
    <citation type="submission" date="2023-03" db="EMBL/GenBank/DDBJ databases">
        <title>Chromosome-scale reference genome and RAD-based genetic map of yellow starthistle (Centaurea solstitialis) reveal putative structural variation and QTLs associated with invader traits.</title>
        <authorList>
            <person name="Reatini B."/>
            <person name="Cang F.A."/>
            <person name="Jiang Q."/>
            <person name="Mckibben M.T.W."/>
            <person name="Barker M.S."/>
            <person name="Rieseberg L.H."/>
            <person name="Dlugosch K.M."/>
        </authorList>
    </citation>
    <scope>NUCLEOTIDE SEQUENCE</scope>
    <source>
        <strain evidence="1">CAN-66</strain>
        <tissue evidence="1">Leaf</tissue>
    </source>
</reference>
<proteinExistence type="predicted"/>
<dbReference type="Proteomes" id="UP001172457">
    <property type="component" value="Chromosome 3"/>
</dbReference>
<gene>
    <name evidence="1" type="ORF">OSB04_010397</name>
</gene>
<dbReference type="Pfam" id="PF14223">
    <property type="entry name" value="Retrotran_gag_2"/>
    <property type="match status" value="1"/>
</dbReference>
<organism evidence="1 2">
    <name type="scientific">Centaurea solstitialis</name>
    <name type="common">yellow star-thistle</name>
    <dbReference type="NCBI Taxonomy" id="347529"/>
    <lineage>
        <taxon>Eukaryota</taxon>
        <taxon>Viridiplantae</taxon>
        <taxon>Streptophyta</taxon>
        <taxon>Embryophyta</taxon>
        <taxon>Tracheophyta</taxon>
        <taxon>Spermatophyta</taxon>
        <taxon>Magnoliopsida</taxon>
        <taxon>eudicotyledons</taxon>
        <taxon>Gunneridae</taxon>
        <taxon>Pentapetalae</taxon>
        <taxon>asterids</taxon>
        <taxon>campanulids</taxon>
        <taxon>Asterales</taxon>
        <taxon>Asteraceae</taxon>
        <taxon>Carduoideae</taxon>
        <taxon>Cardueae</taxon>
        <taxon>Centaureinae</taxon>
        <taxon>Centaurea</taxon>
    </lineage>
</organism>
<keyword evidence="2" id="KW-1185">Reference proteome</keyword>
<dbReference type="PANTHER" id="PTHR47481:SF22">
    <property type="entry name" value="RETROTRANSPOSON GAG DOMAIN-CONTAINING PROTEIN"/>
    <property type="match status" value="1"/>
</dbReference>
<comment type="caution">
    <text evidence="1">The sequence shown here is derived from an EMBL/GenBank/DDBJ whole genome shotgun (WGS) entry which is preliminary data.</text>
</comment>
<sequence length="244" mass="27277">MADEQNNSLITNTLKNLTIVNFPATLKLTSTNYLGWKTQIEALLHGLDLYRFIDGTHPAPSPTTAADGKITPHKDYQQWFRQDRLLFGALVGSLSPQIVPLVTNASSSREAWQTLAGTYASPSRGHIKQLQHRLKQLTKTSDQTITDYMQNIKTVVDELAIPGKKLDQEDVIDAVLNGLDQSAYKPILDAIHARDSSISFNELHEKLINHELALTQQVPATEIHQPAAAFYAHHQTTRKPWAPR</sequence>
<accession>A0AA38TF29</accession>
<dbReference type="AlphaFoldDB" id="A0AA38TF29"/>
<name>A0AA38TF29_9ASTR</name>